<evidence type="ECO:0000256" key="4">
    <source>
        <dbReference type="ARBA" id="ARBA00023136"/>
    </source>
</evidence>
<protein>
    <submittedName>
        <fullName evidence="7">Small-conductance mechanosensitive channel-like protein</fullName>
    </submittedName>
</protein>
<proteinExistence type="predicted"/>
<dbReference type="InterPro" id="IPR010920">
    <property type="entry name" value="LSM_dom_sf"/>
</dbReference>
<evidence type="ECO:0000256" key="2">
    <source>
        <dbReference type="ARBA" id="ARBA00022692"/>
    </source>
</evidence>
<dbReference type="eggNOG" id="arCOG01573">
    <property type="taxonomic scope" value="Archaea"/>
</dbReference>
<evidence type="ECO:0000313" key="7">
    <source>
        <dbReference type="EMBL" id="AET32849.1"/>
    </source>
</evidence>
<feature type="transmembrane region" description="Helical" evidence="5">
    <location>
        <begin position="139"/>
        <end position="163"/>
    </location>
</feature>
<accession>G7VEN3</accession>
<keyword evidence="8" id="KW-1185">Reference proteome</keyword>
<evidence type="ECO:0000256" key="3">
    <source>
        <dbReference type="ARBA" id="ARBA00022989"/>
    </source>
</evidence>
<dbReference type="HOGENOM" id="CLU_115707_0_0_2"/>
<sequence>MYRIIRGAMSKLNFTVIFKKPPHPPPPPRMNPVGALAVWIVLFVVVIAAVQFAFSYAAGIYPPAMDYKPYVDILLSLFFGWQIVKAFADIIALPVAKRQGETAAKAVSNLIKLIGIGALVAAIAGAVSGGPAAAALGGFIGLVIGFATQQVLGQAVAGTFLLLARPFKIGDKIVGAGQEGVVDDINAMFTVIRDAEGNKILVPNNKLVGDILKIKKS</sequence>
<evidence type="ECO:0000256" key="5">
    <source>
        <dbReference type="SAM" id="Phobius"/>
    </source>
</evidence>
<dbReference type="EMBL" id="CP003098">
    <property type="protein sequence ID" value="AET32849.1"/>
    <property type="molecule type" value="Genomic_DNA"/>
</dbReference>
<dbReference type="PANTHER" id="PTHR30221:SF1">
    <property type="entry name" value="SMALL-CONDUCTANCE MECHANOSENSITIVE CHANNEL"/>
    <property type="match status" value="1"/>
</dbReference>
<organism evidence="7 8">
    <name type="scientific">Pyrobaculum ferrireducens</name>
    <dbReference type="NCBI Taxonomy" id="1104324"/>
    <lineage>
        <taxon>Archaea</taxon>
        <taxon>Thermoproteota</taxon>
        <taxon>Thermoprotei</taxon>
        <taxon>Thermoproteales</taxon>
        <taxon>Thermoproteaceae</taxon>
        <taxon>Pyrobaculum</taxon>
    </lineage>
</organism>
<dbReference type="STRING" id="1104324.P186_1424"/>
<dbReference type="PANTHER" id="PTHR30221">
    <property type="entry name" value="SMALL-CONDUCTANCE MECHANOSENSITIVE CHANNEL"/>
    <property type="match status" value="1"/>
</dbReference>
<gene>
    <name evidence="7" type="ORF">P186_1424</name>
</gene>
<evidence type="ECO:0000313" key="8">
    <source>
        <dbReference type="Proteomes" id="UP000005867"/>
    </source>
</evidence>
<dbReference type="Pfam" id="PF00924">
    <property type="entry name" value="MS_channel_2nd"/>
    <property type="match status" value="1"/>
</dbReference>
<dbReference type="KEGG" id="pyr:P186_1424"/>
<dbReference type="AlphaFoldDB" id="G7VEN3"/>
<feature type="transmembrane region" description="Helical" evidence="5">
    <location>
        <begin position="73"/>
        <end position="95"/>
    </location>
</feature>
<dbReference type="Gene3D" id="1.10.287.1260">
    <property type="match status" value="1"/>
</dbReference>
<keyword evidence="3 5" id="KW-1133">Transmembrane helix</keyword>
<reference evidence="7 8" key="1">
    <citation type="journal article" date="2012" name="J. Bacteriol.">
        <title>Complete genome sequence of strain 1860, a crenarchaeon of the genus pyrobaculum able to grow with various electron acceptors.</title>
        <authorList>
            <person name="Mardanov A.V."/>
            <person name="Gumerov V.M."/>
            <person name="Slobodkina G.B."/>
            <person name="Beletsky A.V."/>
            <person name="Bonch-Osmolovskaya E.A."/>
            <person name="Ravin N.V."/>
            <person name="Skryabin K.G."/>
        </authorList>
    </citation>
    <scope>NUCLEOTIDE SEQUENCE [LARGE SCALE GENOMIC DNA]</scope>
    <source>
        <strain evidence="7 8">1860</strain>
    </source>
</reference>
<dbReference type="GO" id="GO:0008381">
    <property type="term" value="F:mechanosensitive monoatomic ion channel activity"/>
    <property type="evidence" value="ECO:0007669"/>
    <property type="project" value="InterPro"/>
</dbReference>
<feature type="transmembrane region" description="Helical" evidence="5">
    <location>
        <begin position="36"/>
        <end position="61"/>
    </location>
</feature>
<comment type="subcellular location">
    <subcellularLocation>
        <location evidence="1">Membrane</location>
    </subcellularLocation>
</comment>
<dbReference type="BioCyc" id="PSP1104324:GJSN-1399-MONOMER"/>
<name>G7VEN3_9CREN</name>
<dbReference type="InterPro" id="IPR023408">
    <property type="entry name" value="MscS_beta-dom_sf"/>
</dbReference>
<evidence type="ECO:0000256" key="1">
    <source>
        <dbReference type="ARBA" id="ARBA00004370"/>
    </source>
</evidence>
<keyword evidence="4 5" id="KW-0472">Membrane</keyword>
<dbReference type="Gene3D" id="2.30.30.60">
    <property type="match status" value="1"/>
</dbReference>
<dbReference type="InterPro" id="IPR006685">
    <property type="entry name" value="MscS_channel_2nd"/>
</dbReference>
<dbReference type="InterPro" id="IPR045275">
    <property type="entry name" value="MscS_archaea/bacteria_type"/>
</dbReference>
<feature type="transmembrane region" description="Helical" evidence="5">
    <location>
        <begin position="107"/>
        <end position="127"/>
    </location>
</feature>
<feature type="domain" description="Mechanosensitive ion channel MscS" evidence="6">
    <location>
        <begin position="153"/>
        <end position="208"/>
    </location>
</feature>
<dbReference type="SUPFAM" id="SSF50182">
    <property type="entry name" value="Sm-like ribonucleoproteins"/>
    <property type="match status" value="1"/>
</dbReference>
<dbReference type="GO" id="GO:0016020">
    <property type="term" value="C:membrane"/>
    <property type="evidence" value="ECO:0007669"/>
    <property type="project" value="UniProtKB-SubCell"/>
</dbReference>
<evidence type="ECO:0000259" key="6">
    <source>
        <dbReference type="Pfam" id="PF00924"/>
    </source>
</evidence>
<dbReference type="Proteomes" id="UP000005867">
    <property type="component" value="Chromosome"/>
</dbReference>
<keyword evidence="2 5" id="KW-0812">Transmembrane</keyword>